<protein>
    <submittedName>
        <fullName evidence="1">Uncharacterized protein</fullName>
    </submittedName>
</protein>
<evidence type="ECO:0000313" key="1">
    <source>
        <dbReference type="EMBL" id="OUJ72456.1"/>
    </source>
</evidence>
<sequence length="307" mass="32406">MRATILRQLELPNLPSASGVEVVGDRAYIIGDDSPFLYCLDVHSFAAGAPVTLFETAHFSTGRIPKDLKLDLESMTVVPGSNGETNLLLFGSGATSARENGFWVELTADGRAAATVYPVSLAGLYAALRAALPAGITLNLEAAAATQTELLLFQRTVGSTAGNLVFHLPLLPTLEYLRHRQTQVPPVQTQFYLLPAIEGKPAGFSGATVFQDTLFITASVEDTGDAVADGTVLGSFIGILPSTESASRTAPINLPLTQLVLPNGNPYRGKVESVAVRHVMRPGQYELLLVTDDDAGGSTAVVVEVTI</sequence>
<dbReference type="RefSeq" id="WP_086595495.1">
    <property type="nucleotide sequence ID" value="NZ_MTSE01000010.1"/>
</dbReference>
<dbReference type="Pfam" id="PF22000">
    <property type="entry name" value="DUF6929"/>
    <property type="match status" value="1"/>
</dbReference>
<dbReference type="EMBL" id="MTSE01000010">
    <property type="protein sequence ID" value="OUJ72456.1"/>
    <property type="molecule type" value="Genomic_DNA"/>
</dbReference>
<dbReference type="InterPro" id="IPR053851">
    <property type="entry name" value="DUF6929"/>
</dbReference>
<keyword evidence="2" id="KW-1185">Reference proteome</keyword>
<dbReference type="OrthoDB" id="6710009at2"/>
<accession>A0A243WA93</accession>
<evidence type="ECO:0000313" key="2">
    <source>
        <dbReference type="Proteomes" id="UP000194873"/>
    </source>
</evidence>
<name>A0A243WA93_9BACT</name>
<dbReference type="Proteomes" id="UP000194873">
    <property type="component" value="Unassembled WGS sequence"/>
</dbReference>
<dbReference type="AlphaFoldDB" id="A0A243WA93"/>
<gene>
    <name evidence="1" type="ORF">BXP70_18005</name>
</gene>
<organism evidence="1 2">
    <name type="scientific">Hymenobacter crusticola</name>
    <dbReference type="NCBI Taxonomy" id="1770526"/>
    <lineage>
        <taxon>Bacteria</taxon>
        <taxon>Pseudomonadati</taxon>
        <taxon>Bacteroidota</taxon>
        <taxon>Cytophagia</taxon>
        <taxon>Cytophagales</taxon>
        <taxon>Hymenobacteraceae</taxon>
        <taxon>Hymenobacter</taxon>
    </lineage>
</organism>
<comment type="caution">
    <text evidence="1">The sequence shown here is derived from an EMBL/GenBank/DDBJ whole genome shotgun (WGS) entry which is preliminary data.</text>
</comment>
<reference evidence="1 2" key="1">
    <citation type="submission" date="2017-01" db="EMBL/GenBank/DDBJ databases">
        <title>A new Hymenobacter.</title>
        <authorList>
            <person name="Liang Y."/>
            <person name="Feng F."/>
        </authorList>
    </citation>
    <scope>NUCLEOTIDE SEQUENCE [LARGE SCALE GENOMIC DNA]</scope>
    <source>
        <strain evidence="1">MIMBbqt21</strain>
    </source>
</reference>
<proteinExistence type="predicted"/>